<accession>A0A140NRN7</accession>
<proteinExistence type="predicted"/>
<dbReference type="GeneID" id="93519966"/>
<keyword evidence="1" id="KW-0812">Transmembrane</keyword>
<reference evidence="2 3" key="1">
    <citation type="journal article" date="2012" name="J. Bacteriol.">
        <title>Complete Genome Sequence of Providencia stuartii Clinical Isolate MRSN 2154.</title>
        <authorList>
            <person name="Clifford R.J."/>
            <person name="Hang J."/>
            <person name="Riley M.C."/>
            <person name="Onmus-Leone F."/>
            <person name="Kuschner R.A."/>
            <person name="Lesho E.P."/>
            <person name="Waterman P.E."/>
        </authorList>
    </citation>
    <scope>NUCLEOTIDE SEQUENCE [LARGE SCALE GENOMIC DNA]</scope>
    <source>
        <strain evidence="2 3">MRSN 2154</strain>
    </source>
</reference>
<evidence type="ECO:0000256" key="1">
    <source>
        <dbReference type="SAM" id="Phobius"/>
    </source>
</evidence>
<feature type="transmembrane region" description="Helical" evidence="1">
    <location>
        <begin position="81"/>
        <end position="101"/>
    </location>
</feature>
<sequence>MKKPISLWIIQIIIIINISSFLFYFLKNTSFLFVVYKMNIPLYLKIETYFLNAIMLLVLVIQVAALYLSFKRNRLARIFTLLGWFCFLISFLYSNFSGGWASIPEGPIRYDSDLERLGALWGKYEETALCLLLTAFLCFSKKMKQYFQFN</sequence>
<feature type="transmembrane region" description="Helical" evidence="1">
    <location>
        <begin position="46"/>
        <end position="69"/>
    </location>
</feature>
<keyword evidence="1" id="KW-0472">Membrane</keyword>
<dbReference type="KEGG" id="psi:S70_17540"/>
<organism evidence="2 3">
    <name type="scientific">Providencia stuartii (strain MRSN 2154)</name>
    <dbReference type="NCBI Taxonomy" id="1157951"/>
    <lineage>
        <taxon>Bacteria</taxon>
        <taxon>Pseudomonadati</taxon>
        <taxon>Pseudomonadota</taxon>
        <taxon>Gammaproteobacteria</taxon>
        <taxon>Enterobacterales</taxon>
        <taxon>Morganellaceae</taxon>
        <taxon>Providencia</taxon>
    </lineage>
</organism>
<feature type="transmembrane region" description="Helical" evidence="1">
    <location>
        <begin position="7"/>
        <end position="26"/>
    </location>
</feature>
<dbReference type="Proteomes" id="UP000005012">
    <property type="component" value="Chromosome"/>
</dbReference>
<protein>
    <submittedName>
        <fullName evidence="2">Uncharacterized protein</fullName>
    </submittedName>
</protein>
<evidence type="ECO:0000313" key="3">
    <source>
        <dbReference type="Proteomes" id="UP000005012"/>
    </source>
</evidence>
<dbReference type="EMBL" id="CP003488">
    <property type="protein sequence ID" value="AFH95318.1"/>
    <property type="molecule type" value="Genomic_DNA"/>
</dbReference>
<dbReference type="RefSeq" id="WP_014657982.1">
    <property type="nucleotide sequence ID" value="NC_017731.1"/>
</dbReference>
<dbReference type="HOGENOM" id="CLU_1738926_0_0_6"/>
<name>A0A140NRN7_PROSM</name>
<feature type="transmembrane region" description="Helical" evidence="1">
    <location>
        <begin position="121"/>
        <end position="139"/>
    </location>
</feature>
<gene>
    <name evidence="2" type="ordered locus">S70_17540</name>
</gene>
<reference evidence="3" key="2">
    <citation type="submission" date="2012-04" db="EMBL/GenBank/DDBJ databases">
        <title>Complete genome sequence of Providencia stuartii clinical isolate MRSN 2154.</title>
        <authorList>
            <person name="Clifford R.J."/>
            <person name="Hang J."/>
            <person name="Riley M.C."/>
            <person name="Onmus-Leone F."/>
            <person name="Kuschner R.A."/>
            <person name="Lesho E.P."/>
            <person name="Waterman P.E."/>
        </authorList>
    </citation>
    <scope>NUCLEOTIDE SEQUENCE [LARGE SCALE GENOMIC DNA]</scope>
    <source>
        <strain evidence="3">MRSN 2154</strain>
    </source>
</reference>
<evidence type="ECO:0000313" key="2">
    <source>
        <dbReference type="EMBL" id="AFH95318.1"/>
    </source>
</evidence>
<keyword evidence="1" id="KW-1133">Transmembrane helix</keyword>
<dbReference type="AlphaFoldDB" id="A0A140NRN7"/>
<dbReference type="OrthoDB" id="9962625at2"/>